<gene>
    <name evidence="1" type="ORF">Pcinc_008133</name>
</gene>
<evidence type="ECO:0000313" key="1">
    <source>
        <dbReference type="EMBL" id="KAK3887773.1"/>
    </source>
</evidence>
<comment type="caution">
    <text evidence="1">The sequence shown here is derived from an EMBL/GenBank/DDBJ whole genome shotgun (WGS) entry which is preliminary data.</text>
</comment>
<dbReference type="Proteomes" id="UP001286313">
    <property type="component" value="Unassembled WGS sequence"/>
</dbReference>
<evidence type="ECO:0000313" key="2">
    <source>
        <dbReference type="Proteomes" id="UP001286313"/>
    </source>
</evidence>
<dbReference type="EMBL" id="JAWQEG010000608">
    <property type="protein sequence ID" value="KAK3887773.1"/>
    <property type="molecule type" value="Genomic_DNA"/>
</dbReference>
<dbReference type="AlphaFoldDB" id="A0AAE1G737"/>
<proteinExistence type="predicted"/>
<reference evidence="1" key="1">
    <citation type="submission" date="2023-10" db="EMBL/GenBank/DDBJ databases">
        <title>Genome assemblies of two species of porcelain crab, Petrolisthes cinctipes and Petrolisthes manimaculis (Anomura: Porcellanidae).</title>
        <authorList>
            <person name="Angst P."/>
        </authorList>
    </citation>
    <scope>NUCLEOTIDE SEQUENCE</scope>
    <source>
        <strain evidence="1">PB745_01</strain>
        <tissue evidence="1">Gill</tissue>
    </source>
</reference>
<accession>A0AAE1G737</accession>
<name>A0AAE1G737_PETCI</name>
<keyword evidence="2" id="KW-1185">Reference proteome</keyword>
<sequence>MISPSTSPLCKPHPFHFSTLQTPSTSLSLPSHTACLSPRQCDAHVIIHFPSTSLNPSIFPSTSLPHPPVSFTSLTPFICSLHFLPTTTTHLSLHLPTPSIHPSFPPLPYSPFPPSMHLFPPLTTSGGVTGSITHYVDPLPLSLYPLLYLPSLPFPNSQPFLLPPSTYASPSPTLNSTLYLPISYLIPYTTHYPTIPSASPFLPPPLYLHHHSLTTLPFPLPPPSYLLPNLRVPSLSPSPFLPPLTWPCNVVR</sequence>
<protein>
    <submittedName>
        <fullName evidence="1">Uncharacterized protein</fullName>
    </submittedName>
</protein>
<organism evidence="1 2">
    <name type="scientific">Petrolisthes cinctipes</name>
    <name type="common">Flat porcelain crab</name>
    <dbReference type="NCBI Taxonomy" id="88211"/>
    <lineage>
        <taxon>Eukaryota</taxon>
        <taxon>Metazoa</taxon>
        <taxon>Ecdysozoa</taxon>
        <taxon>Arthropoda</taxon>
        <taxon>Crustacea</taxon>
        <taxon>Multicrustacea</taxon>
        <taxon>Malacostraca</taxon>
        <taxon>Eumalacostraca</taxon>
        <taxon>Eucarida</taxon>
        <taxon>Decapoda</taxon>
        <taxon>Pleocyemata</taxon>
        <taxon>Anomura</taxon>
        <taxon>Galatheoidea</taxon>
        <taxon>Porcellanidae</taxon>
        <taxon>Petrolisthes</taxon>
    </lineage>
</organism>